<sequence length="382" mass="43138">MPYQEDFEVEQFMDKYETSVEYNLGETCCYSLSLNEIAQLGHCEPFRLDTNLRLTYGAIKGTDNLREQIASLYGPDFSKNNVLVTNGAIAANFLVYYSLIGPEDHVICVHPTYNQLHSVPKMFNAAVDFLRLKEEDGYAPNIDTLRSMIKKNTKLIIINNPNNPLGTVICGDLLNQIYQLCNENNIYLHSDEVYRPIFHSLPEETIKPPSACELYNKAIVTGSMSKAFSLAGIRLGWIITKEHNVLKSASSRRDYNTISVSMIDDLIAQYALQNTEPIIKRNYNLVLDNLQILSQFVHENSDLFDFVAKPQGGTVCLLKLKIMKDGYKFATYLADKYKVLCVPGETLGIPGTLRIGYANSKHDLLKGLPLLKKAVLDWTDQQ</sequence>
<evidence type="ECO:0000259" key="3">
    <source>
        <dbReference type="Pfam" id="PF00155"/>
    </source>
</evidence>
<accession>A0AAN7WML1</accession>
<dbReference type="AlphaFoldDB" id="A0AAN7WML1"/>
<dbReference type="PROSITE" id="PS00105">
    <property type="entry name" value="AA_TRANSFER_CLASS_1"/>
    <property type="match status" value="1"/>
</dbReference>
<protein>
    <recommendedName>
        <fullName evidence="3">Aminotransferase class I/classII large domain-containing protein</fullName>
    </recommendedName>
</protein>
<keyword evidence="5" id="KW-1185">Reference proteome</keyword>
<name>A0AAN7WML1_9SACH</name>
<gene>
    <name evidence="4" type="ORF">RI543_002901</name>
</gene>
<evidence type="ECO:0000256" key="2">
    <source>
        <dbReference type="ARBA" id="ARBA00022898"/>
    </source>
</evidence>
<dbReference type="PRINTS" id="PR00753">
    <property type="entry name" value="ACCSYNTHASE"/>
</dbReference>
<dbReference type="Pfam" id="PF00155">
    <property type="entry name" value="Aminotran_1_2"/>
    <property type="match status" value="1"/>
</dbReference>
<dbReference type="InterPro" id="IPR015422">
    <property type="entry name" value="PyrdxlP-dep_Trfase_small"/>
</dbReference>
<evidence type="ECO:0000313" key="5">
    <source>
        <dbReference type="Proteomes" id="UP001306508"/>
    </source>
</evidence>
<dbReference type="GO" id="GO:0003824">
    <property type="term" value="F:catalytic activity"/>
    <property type="evidence" value="ECO:0007669"/>
    <property type="project" value="InterPro"/>
</dbReference>
<dbReference type="InterPro" id="IPR004838">
    <property type="entry name" value="NHTrfase_class1_PyrdxlP-BS"/>
</dbReference>
<dbReference type="InterPro" id="IPR004839">
    <property type="entry name" value="Aminotransferase_I/II_large"/>
</dbReference>
<dbReference type="Gene3D" id="3.90.1150.10">
    <property type="entry name" value="Aspartate Aminotransferase, domain 1"/>
    <property type="match status" value="1"/>
</dbReference>
<dbReference type="Gene3D" id="3.40.640.10">
    <property type="entry name" value="Type I PLP-dependent aspartate aminotransferase-like (Major domain)"/>
    <property type="match status" value="1"/>
</dbReference>
<dbReference type="EMBL" id="JAWIZZ010000046">
    <property type="protein sequence ID" value="KAK5779778.1"/>
    <property type="molecule type" value="Genomic_DNA"/>
</dbReference>
<dbReference type="SUPFAM" id="SSF53383">
    <property type="entry name" value="PLP-dependent transferases"/>
    <property type="match status" value="1"/>
</dbReference>
<reference evidence="5" key="1">
    <citation type="submission" date="2023-07" db="EMBL/GenBank/DDBJ databases">
        <title>A draft genome of Kazachstania heterogenica Y-27499.</title>
        <authorList>
            <person name="Donic C."/>
            <person name="Kralova J.S."/>
            <person name="Fidel L."/>
            <person name="Ben-Dor S."/>
            <person name="Jung S."/>
        </authorList>
    </citation>
    <scope>NUCLEOTIDE SEQUENCE [LARGE SCALE GENOMIC DNA]</scope>
    <source>
        <strain evidence="5">Y27499</strain>
    </source>
</reference>
<dbReference type="GO" id="GO:0030170">
    <property type="term" value="F:pyridoxal phosphate binding"/>
    <property type="evidence" value="ECO:0007669"/>
    <property type="project" value="InterPro"/>
</dbReference>
<dbReference type="InterPro" id="IPR015424">
    <property type="entry name" value="PyrdxlP-dep_Trfase"/>
</dbReference>
<dbReference type="PANTHER" id="PTHR43510">
    <property type="entry name" value="AMINOTRANSFERASE FUNCTION, HYPOTHETICAL (EUROFUNG)"/>
    <property type="match status" value="1"/>
</dbReference>
<comment type="similarity">
    <text evidence="1">Belongs to the class-I pyridoxal-phosphate-dependent aminotransferase family.</text>
</comment>
<dbReference type="Proteomes" id="UP001306508">
    <property type="component" value="Unassembled WGS sequence"/>
</dbReference>
<comment type="caution">
    <text evidence="4">The sequence shown here is derived from an EMBL/GenBank/DDBJ whole genome shotgun (WGS) entry which is preliminary data.</text>
</comment>
<keyword evidence="2" id="KW-0663">Pyridoxal phosphate</keyword>
<organism evidence="4 5">
    <name type="scientific">Arxiozyma heterogenica</name>
    <dbReference type="NCBI Taxonomy" id="278026"/>
    <lineage>
        <taxon>Eukaryota</taxon>
        <taxon>Fungi</taxon>
        <taxon>Dikarya</taxon>
        <taxon>Ascomycota</taxon>
        <taxon>Saccharomycotina</taxon>
        <taxon>Saccharomycetes</taxon>
        <taxon>Saccharomycetales</taxon>
        <taxon>Saccharomycetaceae</taxon>
        <taxon>Arxiozyma</taxon>
    </lineage>
</organism>
<dbReference type="CDD" id="cd00609">
    <property type="entry name" value="AAT_like"/>
    <property type="match status" value="1"/>
</dbReference>
<dbReference type="InterPro" id="IPR015421">
    <property type="entry name" value="PyrdxlP-dep_Trfase_major"/>
</dbReference>
<evidence type="ECO:0000313" key="4">
    <source>
        <dbReference type="EMBL" id="KAK5779778.1"/>
    </source>
</evidence>
<dbReference type="PANTHER" id="PTHR43510:SF1">
    <property type="entry name" value="AMINOTRANSFERASE FUNCTION, HYPOTHETICAL (EUROFUNG)"/>
    <property type="match status" value="1"/>
</dbReference>
<proteinExistence type="inferred from homology"/>
<feature type="domain" description="Aminotransferase class I/classII large" evidence="3">
    <location>
        <begin position="47"/>
        <end position="365"/>
    </location>
</feature>
<evidence type="ECO:0000256" key="1">
    <source>
        <dbReference type="ARBA" id="ARBA00007441"/>
    </source>
</evidence>